<dbReference type="EMBL" id="FXXP01000001">
    <property type="protein sequence ID" value="SMX26091.1"/>
    <property type="molecule type" value="Genomic_DNA"/>
</dbReference>
<name>A0A238J5S2_9RHOB</name>
<protein>
    <submittedName>
        <fullName evidence="1">Outer membrane protein assembly factor BamD</fullName>
    </submittedName>
</protein>
<reference evidence="2" key="1">
    <citation type="submission" date="2017-05" db="EMBL/GenBank/DDBJ databases">
        <authorList>
            <person name="Rodrigo-Torres L."/>
            <person name="Arahal R. D."/>
            <person name="Lucena T."/>
        </authorList>
    </citation>
    <scope>NUCLEOTIDE SEQUENCE [LARGE SCALE GENOMIC DNA]</scope>
    <source>
        <strain evidence="2">CECT 8649</strain>
    </source>
</reference>
<evidence type="ECO:0000313" key="1">
    <source>
        <dbReference type="EMBL" id="SMX26091.1"/>
    </source>
</evidence>
<dbReference type="OrthoDB" id="7862771at2"/>
<accession>A0A238J5S2</accession>
<keyword evidence="2" id="KW-1185">Reference proteome</keyword>
<evidence type="ECO:0000313" key="2">
    <source>
        <dbReference type="Proteomes" id="UP000225972"/>
    </source>
</evidence>
<dbReference type="RefSeq" id="WP_133840730.1">
    <property type="nucleotide sequence ID" value="NZ_FXXP01000001.1"/>
</dbReference>
<dbReference type="InterPro" id="IPR011990">
    <property type="entry name" value="TPR-like_helical_dom_sf"/>
</dbReference>
<dbReference type="Proteomes" id="UP000225972">
    <property type="component" value="Unassembled WGS sequence"/>
</dbReference>
<dbReference type="AlphaFoldDB" id="A0A238J5S2"/>
<gene>
    <name evidence="1" type="primary">bamD_1</name>
    <name evidence="1" type="ORF">TRP8649_00164</name>
</gene>
<proteinExistence type="predicted"/>
<dbReference type="Gene3D" id="1.25.40.10">
    <property type="entry name" value="Tetratricopeptide repeat domain"/>
    <property type="match status" value="1"/>
</dbReference>
<organism evidence="1 2">
    <name type="scientific">Pelagimonas phthalicica</name>
    <dbReference type="NCBI Taxonomy" id="1037362"/>
    <lineage>
        <taxon>Bacteria</taxon>
        <taxon>Pseudomonadati</taxon>
        <taxon>Pseudomonadota</taxon>
        <taxon>Alphaproteobacteria</taxon>
        <taxon>Rhodobacterales</taxon>
        <taxon>Roseobacteraceae</taxon>
        <taxon>Pelagimonas</taxon>
    </lineage>
</organism>
<sequence length="170" mass="17690">MQVFPMTRAGLTGLAILFLVGCDDAAVGQKGFEAKYAVARTALEEGNYEAAKRHYLKLVPQAGPLAQRLQLEYAHAALRSNDFGKAAAVTSSLANTQTGEARSAALAVYGTAKHEMGMIALGQGDTASGKAHLTAAKGALAEVVKKHPDMDPIGSLTGRLASIKAQLKAL</sequence>